<dbReference type="SMART" id="SM00181">
    <property type="entry name" value="EGF"/>
    <property type="match status" value="10"/>
</dbReference>
<dbReference type="InterPro" id="IPR000020">
    <property type="entry name" value="Anaphylatoxin/fibulin"/>
</dbReference>
<dbReference type="PROSITE" id="PS00010">
    <property type="entry name" value="ASX_HYDROXYL"/>
    <property type="match status" value="4"/>
</dbReference>
<keyword evidence="8" id="KW-0106">Calcium</keyword>
<dbReference type="InterPro" id="IPR056612">
    <property type="entry name" value="FIBL-2_dom"/>
</dbReference>
<feature type="domain" description="EGF-like" evidence="15">
    <location>
        <begin position="1120"/>
        <end position="1158"/>
    </location>
</feature>
<keyword evidence="10" id="KW-0325">Glycoprotein</keyword>
<comment type="caution">
    <text evidence="11">Lacks conserved residue(s) required for the propagation of feature annotation.</text>
</comment>
<dbReference type="PROSITE" id="PS01178">
    <property type="entry name" value="ANAPHYLATOXIN_2"/>
    <property type="match status" value="1"/>
</dbReference>
<dbReference type="SMART" id="SM00179">
    <property type="entry name" value="EGF_CA"/>
    <property type="match status" value="10"/>
</dbReference>
<keyword evidence="6 13" id="KW-0732">Signal</keyword>
<evidence type="ECO:0000256" key="1">
    <source>
        <dbReference type="ARBA" id="ARBA00004498"/>
    </source>
</evidence>
<keyword evidence="4" id="KW-0272">Extracellular matrix</keyword>
<feature type="domain" description="EGF-like" evidence="15">
    <location>
        <begin position="1078"/>
        <end position="1119"/>
    </location>
</feature>
<dbReference type="InterPro" id="IPR052080">
    <property type="entry name" value="vWF_C/EGF_Fibrillin"/>
</dbReference>
<dbReference type="GeneTree" id="ENSGT00940000156047"/>
<dbReference type="FunFam" id="2.10.25.10:FF:000341">
    <property type="entry name" value="Fibulin 2"/>
    <property type="match status" value="1"/>
</dbReference>
<dbReference type="PANTHER" id="PTHR47333">
    <property type="entry name" value="VON WILLEBRAND FACTOR C AND EGF DOMAIN-CONTAINING PROTEIN"/>
    <property type="match status" value="1"/>
</dbReference>
<dbReference type="InterPro" id="IPR026823">
    <property type="entry name" value="cEGF"/>
</dbReference>
<dbReference type="InterPro" id="IPR055088">
    <property type="entry name" value="Fibulin_C"/>
</dbReference>
<comment type="similarity">
    <text evidence="2">Belongs to the fibulin family.</text>
</comment>
<feature type="compositionally biased region" description="Polar residues" evidence="12">
    <location>
        <begin position="402"/>
        <end position="418"/>
    </location>
</feature>
<dbReference type="Pfam" id="PF24532">
    <property type="entry name" value="FIBL-2"/>
    <property type="match status" value="1"/>
</dbReference>
<dbReference type="InterPro" id="IPR009030">
    <property type="entry name" value="Growth_fac_rcpt_cys_sf"/>
</dbReference>
<dbReference type="FunFam" id="2.10.25.10:FF:000139">
    <property type="entry name" value="Fibulin-1"/>
    <property type="match status" value="1"/>
</dbReference>
<dbReference type="SUPFAM" id="SSF57196">
    <property type="entry name" value="EGF/Laminin"/>
    <property type="match status" value="3"/>
</dbReference>
<dbReference type="SUPFAM" id="SSF57184">
    <property type="entry name" value="Growth factor receptor domain"/>
    <property type="match status" value="2"/>
</dbReference>
<evidence type="ECO:0000259" key="15">
    <source>
        <dbReference type="PROSITE" id="PS50026"/>
    </source>
</evidence>
<feature type="domain" description="EGF-like" evidence="15">
    <location>
        <begin position="1035"/>
        <end position="1077"/>
    </location>
</feature>
<keyword evidence="7" id="KW-0677">Repeat</keyword>
<dbReference type="InterPro" id="IPR000152">
    <property type="entry name" value="EGF-type_Asp/Asn_hydroxyl_site"/>
</dbReference>
<sequence length="1362" mass="150454">MAGLVMSEVTLLRCTFLFLYLSVCMCQRDCTGVDCPQLDNCIEEVLESGACCASCLQKGCTCEGYQYYDCINAGFKNGKVPEGDSYFVDYGSTECSCPAGGGRISCSFISCPDMPPNCIQVLEPADGCMQCERVGCVHDGQTYEAGHSFHIDSCRVCHCPKEGGKLMCYPVPDCDLQKVQKPMLVAPTGEDSRGSSYPDRFVQQGHRDQSTPYGHLLDNPNGNLPLFKLDEEEPEEYDYSPTDFPETYPQSPVFPTQSSSSKKIISVSQGSDRPDTTSALSSFGGPNKLELRERYGVHDHPIDGEEVTETPLKAEQSTVRTHIHKGATTSWQPSQGLTSISFSDLTAQTDFENPLYAVKSSDSVIFPLNQEFGPEQHPEYSHMISESTVYHQTDFKSKTHHQNATDSVTPTGSVSQIDINPPKRGTDSQQRRLDRINFSLNMLRSPESLVHLQASSDDQKELQGTVTPDHVEGRDGEETEGDEKKEEIVFHHFTGPEGGDMPFKVKTAQQERSHEESESSNYKKTTAEPSTSSPRKPEFLTTPMVHFITTTTQLPVGFTLDTEPSRKPGQMLFNLHSEDKEEVTEKEEDRKNPPNVFVKADGGPGTSAEDLLQSCCAAGQKWATENHHCNHMSLFNSDKHSICSVAARQCCLSSVKDSQCESGMISARGGDSCEVGEEQQCTDNSYQVCCSCCALGLWVRSEIRRCDAHQYLGYPCGHIFLTCCEEEDSPSQIPLRRMQIPRPTSLPRRVSDTKYPKEAFSISATNEAVNAVEEQEDVDECQLHVGQLCQHTCTNIQGSYRCGCHQGYILQQDGQSCAPVGPDEDSRVKEDSRALVPTQTTATTTTTITTTTSHARLKPCTGNGLCSQQCTTVAGSARCSCFPGFSLMTDGRMCEDVDECATNTHSCQPREHCVNTVGSFVCEHHVTCPAGYHLRNSICKDIDECVLQSHNCELGFVCENTVGSFLCNPKNKCISGFTQDSHGNCIDINECSGPNEPCSLGFNCINTVGSYTCQKKVVMCSHGYHSSPDGAKCVDIDECQMGTHRCGAGQICHNLPGSYRCDCQTGYQYDALHKVCTDVNECWRYPGRLCAQTCENTPGSYRCSCTAGFSLALDGKNCEDINECDKNPCSQECADIYGSYQCYCRQGYFLKEDGHTCEDIDECSQSIGNLCTFKCLNVAGSYQCSCPPHGYVMSANGRTCRDIDECKTATHNCSYGQMCYNLQGGFRCISFDCPHNYKKVSDIRCERTSCPSNSLDCQNSPARITHYQLSFQTNIIIPAQIFRIGPSPAYSGDHITISIIKGNEEGYFSTRKLNSFTGAVYVQRQVRKPKDFLIDLEMKLLRQGMFTTFLARIHVFVTSSNM</sequence>
<dbReference type="InterPro" id="IPR001007">
    <property type="entry name" value="VWF_dom"/>
</dbReference>
<dbReference type="PROSITE" id="PS01186">
    <property type="entry name" value="EGF_2"/>
    <property type="match status" value="4"/>
</dbReference>
<evidence type="ECO:0000256" key="5">
    <source>
        <dbReference type="ARBA" id="ARBA00022536"/>
    </source>
</evidence>
<keyword evidence="3" id="KW-0964">Secreted</keyword>
<dbReference type="FunCoup" id="A0A671WW35">
    <property type="interactions" value="781"/>
</dbReference>
<evidence type="ECO:0000256" key="13">
    <source>
        <dbReference type="SAM" id="SignalP"/>
    </source>
</evidence>
<dbReference type="SMART" id="SM00104">
    <property type="entry name" value="ANATO"/>
    <property type="match status" value="2"/>
</dbReference>
<feature type="compositionally biased region" description="Basic and acidic residues" evidence="12">
    <location>
        <begin position="469"/>
        <end position="490"/>
    </location>
</feature>
<name>A0A671WW35_SPAAU</name>
<evidence type="ECO:0000256" key="11">
    <source>
        <dbReference type="PROSITE-ProRule" id="PRU00076"/>
    </source>
</evidence>
<dbReference type="Proteomes" id="UP000472265">
    <property type="component" value="Chromosome 6"/>
</dbReference>
<keyword evidence="5 11" id="KW-0245">EGF-like domain</keyword>
<dbReference type="Ensembl" id="ENSSAUT00010045377.1">
    <property type="protein sequence ID" value="ENSSAUP00010043114.1"/>
    <property type="gene ID" value="ENSSAUG00010018076.1"/>
</dbReference>
<accession>A0A671WW35</accession>
<dbReference type="PANTHER" id="PTHR47333:SF4">
    <property type="entry name" value="EGF-LIKE DOMAIN-CONTAINING PROTEIN"/>
    <property type="match status" value="1"/>
</dbReference>
<reference evidence="16" key="3">
    <citation type="submission" date="2025-09" db="UniProtKB">
        <authorList>
            <consortium name="Ensembl"/>
        </authorList>
    </citation>
    <scope>IDENTIFICATION</scope>
</reference>
<evidence type="ECO:0000256" key="12">
    <source>
        <dbReference type="SAM" id="MobiDB-lite"/>
    </source>
</evidence>
<evidence type="ECO:0000313" key="16">
    <source>
        <dbReference type="Ensembl" id="ENSSAUP00010043114.1"/>
    </source>
</evidence>
<dbReference type="PROSITE" id="PS50026">
    <property type="entry name" value="EGF_3"/>
    <property type="match status" value="3"/>
</dbReference>
<evidence type="ECO:0000256" key="2">
    <source>
        <dbReference type="ARBA" id="ARBA00006127"/>
    </source>
</evidence>
<evidence type="ECO:0000256" key="8">
    <source>
        <dbReference type="ARBA" id="ARBA00022837"/>
    </source>
</evidence>
<dbReference type="GO" id="GO:0005509">
    <property type="term" value="F:calcium ion binding"/>
    <property type="evidence" value="ECO:0007669"/>
    <property type="project" value="InterPro"/>
</dbReference>
<evidence type="ECO:0000313" key="17">
    <source>
        <dbReference type="Proteomes" id="UP000472265"/>
    </source>
</evidence>
<dbReference type="FunFam" id="2.10.25.10:FF:000078">
    <property type="entry name" value="Fibulin-1"/>
    <property type="match status" value="1"/>
</dbReference>
<protein>
    <submittedName>
        <fullName evidence="16">Fibulin 2</fullName>
    </submittedName>
</protein>
<dbReference type="GO" id="GO:0005576">
    <property type="term" value="C:extracellular region"/>
    <property type="evidence" value="ECO:0007669"/>
    <property type="project" value="InterPro"/>
</dbReference>
<evidence type="ECO:0000256" key="4">
    <source>
        <dbReference type="ARBA" id="ARBA00022530"/>
    </source>
</evidence>
<dbReference type="CDD" id="cd00054">
    <property type="entry name" value="EGF_CA"/>
    <property type="match status" value="7"/>
</dbReference>
<keyword evidence="9" id="KW-1015">Disulfide bond</keyword>
<dbReference type="Pfam" id="PF00093">
    <property type="entry name" value="VWC"/>
    <property type="match status" value="1"/>
</dbReference>
<dbReference type="OrthoDB" id="4062651at2759"/>
<dbReference type="PROSITE" id="PS01177">
    <property type="entry name" value="ANAPHYLATOXIN_1"/>
    <property type="match status" value="1"/>
</dbReference>
<dbReference type="InterPro" id="IPR018097">
    <property type="entry name" value="EGF_Ca-bd_CS"/>
</dbReference>
<evidence type="ECO:0000259" key="14">
    <source>
        <dbReference type="PROSITE" id="PS01178"/>
    </source>
</evidence>
<feature type="signal peptide" evidence="13">
    <location>
        <begin position="1"/>
        <end position="26"/>
    </location>
</feature>
<dbReference type="Pfam" id="PF22914">
    <property type="entry name" value="Fibulin_C"/>
    <property type="match status" value="1"/>
</dbReference>
<feature type="region of interest" description="Disordered" evidence="12">
    <location>
        <begin position="577"/>
        <end position="603"/>
    </location>
</feature>
<evidence type="ECO:0000256" key="10">
    <source>
        <dbReference type="ARBA" id="ARBA00023180"/>
    </source>
</evidence>
<dbReference type="Pfam" id="PF12662">
    <property type="entry name" value="cEGF"/>
    <property type="match status" value="3"/>
</dbReference>
<feature type="domain" description="Anaphylatoxin-like" evidence="14">
    <location>
        <begin position="615"/>
        <end position="651"/>
    </location>
</feature>
<feature type="region of interest" description="Disordered" evidence="12">
    <location>
        <begin position="397"/>
        <end position="431"/>
    </location>
</feature>
<feature type="region of interest" description="Disordered" evidence="12">
    <location>
        <begin position="452"/>
        <end position="538"/>
    </location>
</feature>
<comment type="subcellular location">
    <subcellularLocation>
        <location evidence="1">Secreted</location>
        <location evidence="1">Extracellular space</location>
        <location evidence="1">Extracellular matrix</location>
    </subcellularLocation>
</comment>
<dbReference type="Gene3D" id="2.10.25.10">
    <property type="entry name" value="Laminin"/>
    <property type="match status" value="10"/>
</dbReference>
<feature type="chain" id="PRO_5025358560" evidence="13">
    <location>
        <begin position="27"/>
        <end position="1362"/>
    </location>
</feature>
<keyword evidence="17" id="KW-1185">Reference proteome</keyword>
<reference evidence="16" key="1">
    <citation type="submission" date="2021-04" db="EMBL/GenBank/DDBJ databases">
        <authorList>
            <consortium name="Wellcome Sanger Institute Data Sharing"/>
        </authorList>
    </citation>
    <scope>NUCLEOTIDE SEQUENCE [LARGE SCALE GENOMIC DNA]</scope>
</reference>
<evidence type="ECO:0000256" key="6">
    <source>
        <dbReference type="ARBA" id="ARBA00022729"/>
    </source>
</evidence>
<dbReference type="FunFam" id="2.10.25.10:FF:000010">
    <property type="entry name" value="Pro-epidermal growth factor"/>
    <property type="match status" value="3"/>
</dbReference>
<feature type="compositionally biased region" description="Polar residues" evidence="12">
    <location>
        <begin position="522"/>
        <end position="534"/>
    </location>
</feature>
<dbReference type="PROSITE" id="PS01187">
    <property type="entry name" value="EGF_CA"/>
    <property type="match status" value="5"/>
</dbReference>
<dbReference type="InterPro" id="IPR049883">
    <property type="entry name" value="NOTCH1_EGF-like"/>
</dbReference>
<dbReference type="InParanoid" id="A0A671WW35"/>
<evidence type="ECO:0000256" key="9">
    <source>
        <dbReference type="ARBA" id="ARBA00023157"/>
    </source>
</evidence>
<dbReference type="Pfam" id="PF07645">
    <property type="entry name" value="EGF_CA"/>
    <property type="match status" value="5"/>
</dbReference>
<gene>
    <name evidence="16" type="primary">FBLN2</name>
    <name evidence="16" type="synonym">fbln2</name>
</gene>
<dbReference type="InterPro" id="IPR000742">
    <property type="entry name" value="EGF"/>
</dbReference>
<reference evidence="16" key="2">
    <citation type="submission" date="2025-08" db="UniProtKB">
        <authorList>
            <consortium name="Ensembl"/>
        </authorList>
    </citation>
    <scope>IDENTIFICATION</scope>
</reference>
<proteinExistence type="inferred from homology"/>
<organism evidence="16 17">
    <name type="scientific">Sparus aurata</name>
    <name type="common">Gilthead sea bream</name>
    <dbReference type="NCBI Taxonomy" id="8175"/>
    <lineage>
        <taxon>Eukaryota</taxon>
        <taxon>Metazoa</taxon>
        <taxon>Chordata</taxon>
        <taxon>Craniata</taxon>
        <taxon>Vertebrata</taxon>
        <taxon>Euteleostomi</taxon>
        <taxon>Actinopterygii</taxon>
        <taxon>Neopterygii</taxon>
        <taxon>Teleostei</taxon>
        <taxon>Neoteleostei</taxon>
        <taxon>Acanthomorphata</taxon>
        <taxon>Eupercaria</taxon>
        <taxon>Spariformes</taxon>
        <taxon>Sparidae</taxon>
        <taxon>Sparus</taxon>
    </lineage>
</organism>
<evidence type="ECO:0000256" key="7">
    <source>
        <dbReference type="ARBA" id="ARBA00022737"/>
    </source>
</evidence>
<dbReference type="InterPro" id="IPR001881">
    <property type="entry name" value="EGF-like_Ca-bd_dom"/>
</dbReference>
<evidence type="ECO:0000256" key="3">
    <source>
        <dbReference type="ARBA" id="ARBA00022525"/>
    </source>
</evidence>